<dbReference type="VEuPathDB" id="VectorBase:BGLB037809"/>
<name>A0A2C9M2V3_BIOGL</name>
<dbReference type="FunFam" id="3.30.300.90:FF:000001">
    <property type="entry name" value="Transcriptional regulator BolA"/>
    <property type="match status" value="1"/>
</dbReference>
<dbReference type="PANTHER" id="PTHR46229:SF2">
    <property type="entry name" value="BOLA-LIKE PROTEIN 1"/>
    <property type="match status" value="1"/>
</dbReference>
<dbReference type="GO" id="GO:0005739">
    <property type="term" value="C:mitochondrion"/>
    <property type="evidence" value="ECO:0007669"/>
    <property type="project" value="TreeGrafter"/>
</dbReference>
<evidence type="ECO:0008006" key="5">
    <source>
        <dbReference type="Google" id="ProtNLM"/>
    </source>
</evidence>
<proteinExistence type="inferred from homology"/>
<dbReference type="InterPro" id="IPR036065">
    <property type="entry name" value="BolA-like_sf"/>
</dbReference>
<dbReference type="Proteomes" id="UP000076420">
    <property type="component" value="Unassembled WGS sequence"/>
</dbReference>
<dbReference type="KEGG" id="bgt:106074811"/>
<dbReference type="InterPro" id="IPR002634">
    <property type="entry name" value="BolA"/>
</dbReference>
<dbReference type="Pfam" id="PF01722">
    <property type="entry name" value="BolA"/>
    <property type="match status" value="1"/>
</dbReference>
<dbReference type="PANTHER" id="PTHR46229">
    <property type="entry name" value="BOLA TRANSCRIPTION REGULATOR"/>
    <property type="match status" value="1"/>
</dbReference>
<dbReference type="OrthoDB" id="4983at2759"/>
<accession>A0A2C9M2V3</accession>
<evidence type="ECO:0000313" key="3">
    <source>
        <dbReference type="EnsemblMetazoa" id="BGLB037809-PA"/>
    </source>
</evidence>
<dbReference type="VEuPathDB" id="VectorBase:BGLAX_032684"/>
<dbReference type="STRING" id="6526.A0A2C9M2V3"/>
<evidence type="ECO:0000256" key="1">
    <source>
        <dbReference type="ARBA" id="ARBA00005578"/>
    </source>
</evidence>
<comment type="similarity">
    <text evidence="1 2">Belongs to the BolA/IbaG family.</text>
</comment>
<protein>
    <recommendedName>
        <fullName evidence="5">BolA-like protein</fullName>
    </recommendedName>
</protein>
<dbReference type="AlphaFoldDB" id="A0A2C9M2V3"/>
<reference evidence="3" key="1">
    <citation type="submission" date="2020-05" db="UniProtKB">
        <authorList>
            <consortium name="EnsemblMetazoa"/>
        </authorList>
    </citation>
    <scope>IDENTIFICATION</scope>
    <source>
        <strain evidence="3">BB02</strain>
    </source>
</reference>
<dbReference type="SUPFAM" id="SSF82657">
    <property type="entry name" value="BolA-like"/>
    <property type="match status" value="1"/>
</dbReference>
<organism evidence="3 4">
    <name type="scientific">Biomphalaria glabrata</name>
    <name type="common">Bloodfluke planorb</name>
    <name type="synonym">Freshwater snail</name>
    <dbReference type="NCBI Taxonomy" id="6526"/>
    <lineage>
        <taxon>Eukaryota</taxon>
        <taxon>Metazoa</taxon>
        <taxon>Spiralia</taxon>
        <taxon>Lophotrochozoa</taxon>
        <taxon>Mollusca</taxon>
        <taxon>Gastropoda</taxon>
        <taxon>Heterobranchia</taxon>
        <taxon>Euthyneura</taxon>
        <taxon>Panpulmonata</taxon>
        <taxon>Hygrophila</taxon>
        <taxon>Lymnaeoidea</taxon>
        <taxon>Planorbidae</taxon>
        <taxon>Biomphalaria</taxon>
    </lineage>
</organism>
<dbReference type="Gene3D" id="3.30.300.90">
    <property type="entry name" value="BolA-like"/>
    <property type="match status" value="1"/>
</dbReference>
<sequence>MANGRTFKFHDDTILMAVKFQHLISNIININRDFLYLSSANKHLIYKSFYATVKMGDEKPVENAIRTKLTEALKPEYIEVINESYMHNVPKGTESHFKVVIVSSAFENVKRIEKHQLVHKAIQEELDHSIHALSIVAKTPKEWEVSKEVGQSPACRGGAGL</sequence>
<dbReference type="InterPro" id="IPR050961">
    <property type="entry name" value="BolA/IbaG_stress_morph_reg"/>
</dbReference>
<evidence type="ECO:0000256" key="2">
    <source>
        <dbReference type="RuleBase" id="RU003860"/>
    </source>
</evidence>
<evidence type="ECO:0000313" key="4">
    <source>
        <dbReference type="Proteomes" id="UP000076420"/>
    </source>
</evidence>
<gene>
    <name evidence="3" type="primary">106074811</name>
</gene>
<dbReference type="EnsemblMetazoa" id="BGLB037809-RA">
    <property type="protein sequence ID" value="BGLB037809-PA"/>
    <property type="gene ID" value="BGLB037809"/>
</dbReference>
<dbReference type="GO" id="GO:1990229">
    <property type="term" value="C:iron-sulfur cluster assembly complex"/>
    <property type="evidence" value="ECO:0007669"/>
    <property type="project" value="UniProtKB-ARBA"/>
</dbReference>